<reference evidence="7 8" key="1">
    <citation type="submission" date="2015-02" db="EMBL/GenBank/DDBJ databases">
        <title>Draft genome sequences of ten Microbacterium spp. with emphasis on heavy metal contaminated environments.</title>
        <authorList>
            <person name="Corretto E."/>
        </authorList>
    </citation>
    <scope>NUCLEOTIDE SEQUENCE [LARGE SCALE GENOMIC DNA]</scope>
    <source>
        <strain evidence="7 8">DSM 18659</strain>
    </source>
</reference>
<dbReference type="AlphaFoldDB" id="A0A0F0LXM9"/>
<dbReference type="Proteomes" id="UP000033451">
    <property type="component" value="Unassembled WGS sequence"/>
</dbReference>
<dbReference type="STRING" id="400772.RR49_00890"/>
<dbReference type="InterPro" id="IPR029760">
    <property type="entry name" value="GPX_CS"/>
</dbReference>
<dbReference type="InterPro" id="IPR000889">
    <property type="entry name" value="Glutathione_peroxidase"/>
</dbReference>
<evidence type="ECO:0000256" key="2">
    <source>
        <dbReference type="ARBA" id="ARBA00022559"/>
    </source>
</evidence>
<dbReference type="PROSITE" id="PS00460">
    <property type="entry name" value="GLUTATHIONE_PEROXID_1"/>
    <property type="match status" value="1"/>
</dbReference>
<dbReference type="PROSITE" id="PS00763">
    <property type="entry name" value="GLUTATHIONE_PEROXID_2"/>
    <property type="match status" value="1"/>
</dbReference>
<dbReference type="GO" id="GO:0004601">
    <property type="term" value="F:peroxidase activity"/>
    <property type="evidence" value="ECO:0007669"/>
    <property type="project" value="UniProtKB-KW"/>
</dbReference>
<accession>A0A0F0LXM9</accession>
<dbReference type="GO" id="GO:0034599">
    <property type="term" value="P:cellular response to oxidative stress"/>
    <property type="evidence" value="ECO:0007669"/>
    <property type="project" value="TreeGrafter"/>
</dbReference>
<reference evidence="6 9" key="2">
    <citation type="journal article" date="2018" name="Nat. Biotechnol.">
        <title>A standardized bacterial taxonomy based on genome phylogeny substantially revises the tree of life.</title>
        <authorList>
            <person name="Parks D.H."/>
            <person name="Chuvochina M."/>
            <person name="Waite D.W."/>
            <person name="Rinke C."/>
            <person name="Skarshewski A."/>
            <person name="Chaumeil P.A."/>
            <person name="Hugenholtz P."/>
        </authorList>
    </citation>
    <scope>NUCLEOTIDE SEQUENCE [LARGE SCALE GENOMIC DNA]</scope>
    <source>
        <strain evidence="6">UBA9152</strain>
    </source>
</reference>
<keyword evidence="2 5" id="KW-0575">Peroxidase</keyword>
<feature type="active site" evidence="4">
    <location>
        <position position="41"/>
    </location>
</feature>
<dbReference type="RefSeq" id="WP_045246865.1">
    <property type="nucleotide sequence ID" value="NZ_JBOFAV010000004.1"/>
</dbReference>
<comment type="similarity">
    <text evidence="1 5">Belongs to the glutathione peroxidase family.</text>
</comment>
<dbReference type="CDD" id="cd00340">
    <property type="entry name" value="GSH_Peroxidase"/>
    <property type="match status" value="1"/>
</dbReference>
<evidence type="ECO:0000256" key="4">
    <source>
        <dbReference type="PIRSR" id="PIRSR000303-1"/>
    </source>
</evidence>
<protein>
    <recommendedName>
        <fullName evidence="5">Glutathione peroxidase</fullName>
    </recommendedName>
</protein>
<dbReference type="Gene3D" id="3.40.30.10">
    <property type="entry name" value="Glutaredoxin"/>
    <property type="match status" value="1"/>
</dbReference>
<dbReference type="InterPro" id="IPR029759">
    <property type="entry name" value="GPX_AS"/>
</dbReference>
<evidence type="ECO:0000256" key="3">
    <source>
        <dbReference type="ARBA" id="ARBA00023002"/>
    </source>
</evidence>
<dbReference type="OrthoDB" id="9785502at2"/>
<gene>
    <name evidence="7" type="primary">gpx2</name>
    <name evidence="6" type="ORF">DCP95_07685</name>
    <name evidence="7" type="ORF">RR49_00890</name>
</gene>
<comment type="caution">
    <text evidence="7">The sequence shown here is derived from an EMBL/GenBank/DDBJ whole genome shotgun (WGS) entry which is preliminary data.</text>
</comment>
<dbReference type="PRINTS" id="PR01011">
    <property type="entry name" value="GLUTPROXDASE"/>
</dbReference>
<keyword evidence="8" id="KW-1185">Reference proteome</keyword>
<evidence type="ECO:0000256" key="5">
    <source>
        <dbReference type="RuleBase" id="RU000499"/>
    </source>
</evidence>
<dbReference type="InterPro" id="IPR036249">
    <property type="entry name" value="Thioredoxin-like_sf"/>
</dbReference>
<dbReference type="Proteomes" id="UP000257479">
    <property type="component" value="Unassembled WGS sequence"/>
</dbReference>
<dbReference type="EMBL" id="DMNG01000130">
    <property type="protein sequence ID" value="HAN24439.1"/>
    <property type="molecule type" value="Genomic_DNA"/>
</dbReference>
<sequence>MAATDSADLRSIPFLDAEGAERTLADYGDKVLLVVNVASKCGLTPQYEALEQLQREYGERGFSVVGFPCNQFMGQEPGSIEEILEYCSATWGVSFPINAKIKVNGPGVAPLYKALKKARNPEGERGLVHWNFEKFVLTPTGDVHRFRPSTKPDDPAVVSVIEAALPA</sequence>
<dbReference type="PANTHER" id="PTHR11592:SF40">
    <property type="entry name" value="THIOREDOXIN_GLUTATHIONE PEROXIDASE BTUE"/>
    <property type="match status" value="1"/>
</dbReference>
<dbReference type="PIRSF" id="PIRSF000303">
    <property type="entry name" value="Glutathion_perox"/>
    <property type="match status" value="1"/>
</dbReference>
<evidence type="ECO:0000256" key="1">
    <source>
        <dbReference type="ARBA" id="ARBA00006926"/>
    </source>
</evidence>
<evidence type="ECO:0000313" key="8">
    <source>
        <dbReference type="Proteomes" id="UP000033451"/>
    </source>
</evidence>
<organism evidence="7 8">
    <name type="scientific">Microbacterium ginsengisoli</name>
    <dbReference type="NCBI Taxonomy" id="400772"/>
    <lineage>
        <taxon>Bacteria</taxon>
        <taxon>Bacillati</taxon>
        <taxon>Actinomycetota</taxon>
        <taxon>Actinomycetes</taxon>
        <taxon>Micrococcales</taxon>
        <taxon>Microbacteriaceae</taxon>
        <taxon>Microbacterium</taxon>
    </lineage>
</organism>
<dbReference type="PROSITE" id="PS51355">
    <property type="entry name" value="GLUTATHIONE_PEROXID_3"/>
    <property type="match status" value="1"/>
</dbReference>
<dbReference type="SUPFAM" id="SSF52833">
    <property type="entry name" value="Thioredoxin-like"/>
    <property type="match status" value="1"/>
</dbReference>
<dbReference type="PATRIC" id="fig|400772.4.peg.919"/>
<keyword evidence="3 5" id="KW-0560">Oxidoreductase</keyword>
<dbReference type="PANTHER" id="PTHR11592">
    <property type="entry name" value="GLUTATHIONE PEROXIDASE"/>
    <property type="match status" value="1"/>
</dbReference>
<proteinExistence type="inferred from homology"/>
<evidence type="ECO:0000313" key="9">
    <source>
        <dbReference type="Proteomes" id="UP000257479"/>
    </source>
</evidence>
<evidence type="ECO:0000313" key="6">
    <source>
        <dbReference type="EMBL" id="HAN24439.1"/>
    </source>
</evidence>
<evidence type="ECO:0000313" key="7">
    <source>
        <dbReference type="EMBL" id="KJL37830.1"/>
    </source>
</evidence>
<dbReference type="Pfam" id="PF00255">
    <property type="entry name" value="GSHPx"/>
    <property type="match status" value="1"/>
</dbReference>
<dbReference type="EMBL" id="JYIY01000065">
    <property type="protein sequence ID" value="KJL37830.1"/>
    <property type="molecule type" value="Genomic_DNA"/>
</dbReference>
<name>A0A0F0LXM9_9MICO</name>